<keyword evidence="2" id="KW-1185">Reference proteome</keyword>
<dbReference type="EMBL" id="JAWDJW010005574">
    <property type="protein sequence ID" value="KAK3067246.1"/>
    <property type="molecule type" value="Genomic_DNA"/>
</dbReference>
<organism evidence="1 2">
    <name type="scientific">Coniosporium uncinatum</name>
    <dbReference type="NCBI Taxonomy" id="93489"/>
    <lineage>
        <taxon>Eukaryota</taxon>
        <taxon>Fungi</taxon>
        <taxon>Dikarya</taxon>
        <taxon>Ascomycota</taxon>
        <taxon>Pezizomycotina</taxon>
        <taxon>Dothideomycetes</taxon>
        <taxon>Dothideomycetes incertae sedis</taxon>
        <taxon>Coniosporium</taxon>
    </lineage>
</organism>
<protein>
    <submittedName>
        <fullName evidence="1">Uncharacterized protein</fullName>
    </submittedName>
</protein>
<gene>
    <name evidence="1" type="ORF">LTS18_001233</name>
</gene>
<name>A0ACC3DEV7_9PEZI</name>
<evidence type="ECO:0000313" key="2">
    <source>
        <dbReference type="Proteomes" id="UP001186974"/>
    </source>
</evidence>
<sequence length="132" mass="13885">STLTDFTAPVSFPAAMNAPNDPVTGVSTFIGAKTFETGAYDPLSCAVACQAQTAYNKAHPAEGATTYMPCNFFNAYLVTKNGAPQGTYCNLYTRTWDASYATNKGQARGGDVYTNSESFGYSLATPDSGVLS</sequence>
<feature type="non-terminal residue" evidence="1">
    <location>
        <position position="1"/>
    </location>
</feature>
<proteinExistence type="predicted"/>
<comment type="caution">
    <text evidence="1">The sequence shown here is derived from an EMBL/GenBank/DDBJ whole genome shotgun (WGS) entry which is preliminary data.</text>
</comment>
<evidence type="ECO:0000313" key="1">
    <source>
        <dbReference type="EMBL" id="KAK3067246.1"/>
    </source>
</evidence>
<accession>A0ACC3DEV7</accession>
<reference evidence="1" key="1">
    <citation type="submission" date="2024-09" db="EMBL/GenBank/DDBJ databases">
        <title>Black Yeasts Isolated from many extreme environments.</title>
        <authorList>
            <person name="Coleine C."/>
            <person name="Stajich J.E."/>
            <person name="Selbmann L."/>
        </authorList>
    </citation>
    <scope>NUCLEOTIDE SEQUENCE</scope>
    <source>
        <strain evidence="1">CCFEE 5737</strain>
    </source>
</reference>
<dbReference type="Proteomes" id="UP001186974">
    <property type="component" value="Unassembled WGS sequence"/>
</dbReference>